<evidence type="ECO:0000256" key="6">
    <source>
        <dbReference type="HAMAP-Rule" id="MF_01007"/>
    </source>
</evidence>
<dbReference type="EC" id="2.1.1.199" evidence="6"/>
<dbReference type="SUPFAM" id="SSF53335">
    <property type="entry name" value="S-adenosyl-L-methionine-dependent methyltransferases"/>
    <property type="match status" value="1"/>
</dbReference>
<dbReference type="GO" id="GO:0070475">
    <property type="term" value="P:rRNA base methylation"/>
    <property type="evidence" value="ECO:0007669"/>
    <property type="project" value="UniProtKB-UniRule"/>
</dbReference>
<organism evidence="7 8">
    <name type="scientific">Candidatus Woesebacteria bacterium RIFCSPHIGHO2_12_FULL_42_9</name>
    <dbReference type="NCBI Taxonomy" id="1802511"/>
    <lineage>
        <taxon>Bacteria</taxon>
        <taxon>Candidatus Woeseibacteriota</taxon>
    </lineage>
</organism>
<comment type="catalytic activity">
    <reaction evidence="6">
        <text>cytidine(1402) in 16S rRNA + S-adenosyl-L-methionine = N(4)-methylcytidine(1402) in 16S rRNA + S-adenosyl-L-homocysteine + H(+)</text>
        <dbReference type="Rhea" id="RHEA:42928"/>
        <dbReference type="Rhea" id="RHEA-COMP:10286"/>
        <dbReference type="Rhea" id="RHEA-COMP:10287"/>
        <dbReference type="ChEBI" id="CHEBI:15378"/>
        <dbReference type="ChEBI" id="CHEBI:57856"/>
        <dbReference type="ChEBI" id="CHEBI:59789"/>
        <dbReference type="ChEBI" id="CHEBI:74506"/>
        <dbReference type="ChEBI" id="CHEBI:82748"/>
        <dbReference type="EC" id="2.1.1.199"/>
    </reaction>
</comment>
<dbReference type="InterPro" id="IPR029063">
    <property type="entry name" value="SAM-dependent_MTases_sf"/>
</dbReference>
<gene>
    <name evidence="6" type="primary">rsmH</name>
    <name evidence="7" type="ORF">A3E15_02935</name>
</gene>
<sequence>MENENYHEPVLVHEVLTSFAPLKNARIIDATLGTGGHTLALIKEGAEVLGIEGDREILEVAKRRLEEACPTPKQDGWGSFRVVHANFKDIGRVASNEAFMEVDAVLFDLGVSNIQLTSASRGFSFANPEAPLDMRIDPKTQGVTGADLLNGLREDQLIALFGLTLDHGSSRWLTKRTLVARGESPINFVGDFLEICEGLRVKGRLNEATLPFLALRIAVNSELENLKDALPKAFSLLKKGGKLSVITFHSGEKKEVLDFFQEKKRAKEAEILTDGGIKPEVEEVHKNPRARSAELWTLKKYETDK</sequence>
<keyword evidence="2 6" id="KW-0698">rRNA processing</keyword>
<dbReference type="EMBL" id="MGGX01000020">
    <property type="protein sequence ID" value="OGM55694.1"/>
    <property type="molecule type" value="Genomic_DNA"/>
</dbReference>
<comment type="function">
    <text evidence="6">Specifically methylates the N4 position of cytidine in position 1402 (C1402) of 16S rRNA.</text>
</comment>
<dbReference type="InterPro" id="IPR002903">
    <property type="entry name" value="RsmH"/>
</dbReference>
<name>A0A1F8AVA4_9BACT</name>
<feature type="binding site" evidence="6">
    <location>
        <position position="52"/>
    </location>
    <ligand>
        <name>S-adenosyl-L-methionine</name>
        <dbReference type="ChEBI" id="CHEBI:59789"/>
    </ligand>
</feature>
<dbReference type="STRING" id="1802511.A3E15_02935"/>
<dbReference type="GO" id="GO:0071424">
    <property type="term" value="F:rRNA (cytosine-N4-)-methyltransferase activity"/>
    <property type="evidence" value="ECO:0007669"/>
    <property type="project" value="UniProtKB-UniRule"/>
</dbReference>
<dbReference type="Proteomes" id="UP000177794">
    <property type="component" value="Unassembled WGS sequence"/>
</dbReference>
<dbReference type="Gene3D" id="3.40.50.150">
    <property type="entry name" value="Vaccinia Virus protein VP39"/>
    <property type="match status" value="1"/>
</dbReference>
<dbReference type="PANTHER" id="PTHR11265">
    <property type="entry name" value="S-ADENOSYL-METHYLTRANSFERASE MRAW"/>
    <property type="match status" value="1"/>
</dbReference>
<evidence type="ECO:0000256" key="3">
    <source>
        <dbReference type="ARBA" id="ARBA00022603"/>
    </source>
</evidence>
<dbReference type="HAMAP" id="MF_01007">
    <property type="entry name" value="16SrRNA_methyltr_H"/>
    <property type="match status" value="1"/>
</dbReference>
<dbReference type="PIRSF" id="PIRSF004486">
    <property type="entry name" value="MraW"/>
    <property type="match status" value="1"/>
</dbReference>
<comment type="similarity">
    <text evidence="1 6">Belongs to the methyltransferase superfamily. RsmH family.</text>
</comment>
<dbReference type="Pfam" id="PF01795">
    <property type="entry name" value="Methyltransf_5"/>
    <property type="match status" value="1"/>
</dbReference>
<evidence type="ECO:0000256" key="1">
    <source>
        <dbReference type="ARBA" id="ARBA00010396"/>
    </source>
</evidence>
<feature type="binding site" evidence="6">
    <location>
        <position position="87"/>
    </location>
    <ligand>
        <name>S-adenosyl-L-methionine</name>
        <dbReference type="ChEBI" id="CHEBI:59789"/>
    </ligand>
</feature>
<dbReference type="Gene3D" id="1.10.150.170">
    <property type="entry name" value="Putative methyltransferase TM0872, insert domain"/>
    <property type="match status" value="1"/>
</dbReference>
<dbReference type="CDD" id="cd02440">
    <property type="entry name" value="AdoMet_MTases"/>
    <property type="match status" value="1"/>
</dbReference>
<evidence type="ECO:0000256" key="4">
    <source>
        <dbReference type="ARBA" id="ARBA00022679"/>
    </source>
</evidence>
<dbReference type="AlphaFoldDB" id="A0A1F8AVA4"/>
<evidence type="ECO:0000313" key="7">
    <source>
        <dbReference type="EMBL" id="OGM55694.1"/>
    </source>
</evidence>
<feature type="binding site" evidence="6">
    <location>
        <position position="108"/>
    </location>
    <ligand>
        <name>S-adenosyl-L-methionine</name>
        <dbReference type="ChEBI" id="CHEBI:59789"/>
    </ligand>
</feature>
<dbReference type="PANTHER" id="PTHR11265:SF0">
    <property type="entry name" value="12S RRNA N4-METHYLCYTIDINE METHYLTRANSFERASE"/>
    <property type="match status" value="1"/>
</dbReference>
<dbReference type="GO" id="GO:0005737">
    <property type="term" value="C:cytoplasm"/>
    <property type="evidence" value="ECO:0007669"/>
    <property type="project" value="UniProtKB-SubCell"/>
</dbReference>
<comment type="subcellular location">
    <subcellularLocation>
        <location evidence="6">Cytoplasm</location>
    </subcellularLocation>
</comment>
<dbReference type="SUPFAM" id="SSF81799">
    <property type="entry name" value="Putative methyltransferase TM0872, insert domain"/>
    <property type="match status" value="1"/>
</dbReference>
<keyword evidence="5 6" id="KW-0949">S-adenosyl-L-methionine</keyword>
<feature type="binding site" evidence="6">
    <location>
        <begin position="35"/>
        <end position="37"/>
    </location>
    <ligand>
        <name>S-adenosyl-L-methionine</name>
        <dbReference type="ChEBI" id="CHEBI:59789"/>
    </ligand>
</feature>
<reference evidence="7 8" key="1">
    <citation type="journal article" date="2016" name="Nat. Commun.">
        <title>Thousands of microbial genomes shed light on interconnected biogeochemical processes in an aquifer system.</title>
        <authorList>
            <person name="Anantharaman K."/>
            <person name="Brown C.T."/>
            <person name="Hug L.A."/>
            <person name="Sharon I."/>
            <person name="Castelle C.J."/>
            <person name="Probst A.J."/>
            <person name="Thomas B.C."/>
            <person name="Singh A."/>
            <person name="Wilkins M.J."/>
            <person name="Karaoz U."/>
            <person name="Brodie E.L."/>
            <person name="Williams K.H."/>
            <person name="Hubbard S.S."/>
            <person name="Banfield J.F."/>
        </authorList>
    </citation>
    <scope>NUCLEOTIDE SEQUENCE [LARGE SCALE GENOMIC DNA]</scope>
</reference>
<dbReference type="NCBIfam" id="TIGR00006">
    <property type="entry name" value="16S rRNA (cytosine(1402)-N(4))-methyltransferase RsmH"/>
    <property type="match status" value="1"/>
</dbReference>
<evidence type="ECO:0000313" key="8">
    <source>
        <dbReference type="Proteomes" id="UP000177794"/>
    </source>
</evidence>
<keyword evidence="4 6" id="KW-0808">Transferase</keyword>
<evidence type="ECO:0000256" key="2">
    <source>
        <dbReference type="ARBA" id="ARBA00022552"/>
    </source>
</evidence>
<dbReference type="InterPro" id="IPR023397">
    <property type="entry name" value="SAM-dep_MeTrfase_MraW_recog"/>
</dbReference>
<protein>
    <recommendedName>
        <fullName evidence="6">Ribosomal RNA small subunit methyltransferase H</fullName>
        <ecNumber evidence="6">2.1.1.199</ecNumber>
    </recommendedName>
    <alternativeName>
        <fullName evidence="6">16S rRNA m(4)C1402 methyltransferase</fullName>
    </alternativeName>
    <alternativeName>
        <fullName evidence="6">rRNA (cytosine-N(4)-)-methyltransferase RsmH</fullName>
    </alternativeName>
</protein>
<evidence type="ECO:0000256" key="5">
    <source>
        <dbReference type="ARBA" id="ARBA00022691"/>
    </source>
</evidence>
<keyword evidence="6" id="KW-0963">Cytoplasm</keyword>
<feature type="binding site" evidence="6">
    <location>
        <position position="115"/>
    </location>
    <ligand>
        <name>S-adenosyl-L-methionine</name>
        <dbReference type="ChEBI" id="CHEBI:59789"/>
    </ligand>
</feature>
<accession>A0A1F8AVA4</accession>
<keyword evidence="3 6" id="KW-0489">Methyltransferase</keyword>
<comment type="caution">
    <text evidence="7">The sequence shown here is derived from an EMBL/GenBank/DDBJ whole genome shotgun (WGS) entry which is preliminary data.</text>
</comment>
<proteinExistence type="inferred from homology"/>